<dbReference type="InterPro" id="IPR007759">
    <property type="entry name" value="Asxl_HARE-HTH"/>
</dbReference>
<dbReference type="Proteomes" id="UP000276178">
    <property type="component" value="Unassembled WGS sequence"/>
</dbReference>
<evidence type="ECO:0000256" key="3">
    <source>
        <dbReference type="ARBA" id="ARBA00022679"/>
    </source>
</evidence>
<feature type="domain" description="HTH HARE-type" evidence="8">
    <location>
        <begin position="16"/>
        <end position="83"/>
    </location>
</feature>
<evidence type="ECO:0000313" key="12">
    <source>
        <dbReference type="Proteomes" id="UP000317180"/>
    </source>
</evidence>
<keyword evidence="2 6" id="KW-0240">DNA-directed RNA polymerase</keyword>
<evidence type="ECO:0000313" key="11">
    <source>
        <dbReference type="Proteomes" id="UP000276178"/>
    </source>
</evidence>
<comment type="subunit">
    <text evidence="6">RNAP is composed of a core of 2 alpha, a beta and a beta' subunits. The core is associated with a delta subunit and one of several sigma factors.</text>
</comment>
<dbReference type="RefSeq" id="WP_007786103.1">
    <property type="nucleotide sequence ID" value="NZ_BJOD01000013.1"/>
</dbReference>
<keyword evidence="12" id="KW-1185">Reference proteome</keyword>
<feature type="region of interest" description="Disordered" evidence="7">
    <location>
        <begin position="149"/>
        <end position="184"/>
    </location>
</feature>
<keyword evidence="4 6" id="KW-0548">Nucleotidyltransferase</keyword>
<reference evidence="9 12" key="2">
    <citation type="submission" date="2019-06" db="EMBL/GenBank/DDBJ databases">
        <title>Whole genome shotgun sequence of Brevibacillus agri NBRC 15538.</title>
        <authorList>
            <person name="Hosoyama A."/>
            <person name="Uohara A."/>
            <person name="Ohji S."/>
            <person name="Ichikawa N."/>
        </authorList>
    </citation>
    <scope>NUCLEOTIDE SEQUENCE [LARGE SCALE GENOMIC DNA]</scope>
    <source>
        <strain evidence="9 12">NBRC 15538</strain>
    </source>
</reference>
<dbReference type="PROSITE" id="PS51913">
    <property type="entry name" value="HTH_HARE"/>
    <property type="match status" value="1"/>
</dbReference>
<evidence type="ECO:0000256" key="5">
    <source>
        <dbReference type="ARBA" id="ARBA00023163"/>
    </source>
</evidence>
<evidence type="ECO:0000256" key="7">
    <source>
        <dbReference type="SAM" id="MobiDB-lite"/>
    </source>
</evidence>
<evidence type="ECO:0000313" key="9">
    <source>
        <dbReference type="EMBL" id="GED25522.1"/>
    </source>
</evidence>
<dbReference type="Proteomes" id="UP000317180">
    <property type="component" value="Unassembled WGS sequence"/>
</dbReference>
<dbReference type="OrthoDB" id="401223at2"/>
<keyword evidence="3 6" id="KW-0808">Transferase</keyword>
<evidence type="ECO:0000313" key="10">
    <source>
        <dbReference type="EMBL" id="RNB53534.1"/>
    </source>
</evidence>
<dbReference type="GO" id="GO:0006351">
    <property type="term" value="P:DNA-templated transcription"/>
    <property type="evidence" value="ECO:0007669"/>
    <property type="project" value="InterPro"/>
</dbReference>
<proteinExistence type="inferred from homology"/>
<comment type="function">
    <text evidence="6">Participates in both the initiation and recycling phases of transcription. In the presence of the delta subunit, RNAP displays an increased specificity of transcription, a decreased affinity for nucleic acids, and an increased efficiency of RNA synthesis because of enhanced recycling.</text>
</comment>
<dbReference type="Gene3D" id="1.10.10.1250">
    <property type="entry name" value="RNA polymerase, subunit delta, N-terminal domain"/>
    <property type="match status" value="1"/>
</dbReference>
<reference evidence="10 11" key="1">
    <citation type="submission" date="2018-10" db="EMBL/GenBank/DDBJ databases">
        <title>Phylogenomics of Brevibacillus.</title>
        <authorList>
            <person name="Dunlap C."/>
        </authorList>
    </citation>
    <scope>NUCLEOTIDE SEQUENCE [LARGE SCALE GENOMIC DNA]</scope>
    <source>
        <strain evidence="10 11">NRRL NRS 1219</strain>
    </source>
</reference>
<protein>
    <recommendedName>
        <fullName evidence="6">Probable DNA-directed RNA polymerase subunit delta</fullName>
    </recommendedName>
    <alternativeName>
        <fullName evidence="6">RNAP delta factor</fullName>
    </alternativeName>
</protein>
<evidence type="ECO:0000259" key="8">
    <source>
        <dbReference type="PROSITE" id="PS51913"/>
    </source>
</evidence>
<dbReference type="EMBL" id="BJOD01000013">
    <property type="protein sequence ID" value="GED25522.1"/>
    <property type="molecule type" value="Genomic_DNA"/>
</dbReference>
<dbReference type="GO" id="GO:0003899">
    <property type="term" value="F:DNA-directed RNA polymerase activity"/>
    <property type="evidence" value="ECO:0007669"/>
    <property type="project" value="UniProtKB-UniRule"/>
</dbReference>
<dbReference type="InterPro" id="IPR038087">
    <property type="entry name" value="RNAP_delta_N_dom_sf"/>
</dbReference>
<comment type="caution">
    <text evidence="10">The sequence shown here is derived from an EMBL/GenBank/DDBJ whole genome shotgun (WGS) entry which is preliminary data.</text>
</comment>
<dbReference type="Pfam" id="PF05066">
    <property type="entry name" value="HARE-HTH"/>
    <property type="match status" value="1"/>
</dbReference>
<comment type="similarity">
    <text evidence="1 6">Belongs to the RpoE family.</text>
</comment>
<dbReference type="HAMAP" id="MF_00357">
    <property type="entry name" value="RNApol_bact_RpoE"/>
    <property type="match status" value="1"/>
</dbReference>
<dbReference type="AlphaFoldDB" id="A0A3M8AQR1"/>
<dbReference type="InterPro" id="IPR029757">
    <property type="entry name" value="RpoE"/>
</dbReference>
<sequence>MSQLFAHIDPEKLSEMALVDIAYEILRETNRTYNFRELMDELAAVRNLTNEQLMAIIAQVYTEINIDGRFVCLGDNVWGLKRWYPTDTVEETQEGGGTKKKKVILDDDFDDYDTEDEIVEDYEDDDVVIFEDEEEFVDDDADIEDEEIDAEIDEEELEEEEDELFDEELEEEEVDEELEDDEDK</sequence>
<evidence type="ECO:0000256" key="6">
    <source>
        <dbReference type="HAMAP-Rule" id="MF_00357"/>
    </source>
</evidence>
<dbReference type="GO" id="GO:0006355">
    <property type="term" value="P:regulation of DNA-templated transcription"/>
    <property type="evidence" value="ECO:0007669"/>
    <property type="project" value="UniProtKB-UniRule"/>
</dbReference>
<gene>
    <name evidence="6" type="primary">rpoE</name>
    <name evidence="9" type="ORF">BAG01nite_16240</name>
    <name evidence="10" type="ORF">EB820_15640</name>
</gene>
<accession>A0A3M8AQR1</accession>
<dbReference type="NCBIfam" id="TIGR04567">
    <property type="entry name" value="RNAP_delt_lowGC"/>
    <property type="match status" value="1"/>
</dbReference>
<evidence type="ECO:0000256" key="1">
    <source>
        <dbReference type="ARBA" id="ARBA00009828"/>
    </source>
</evidence>
<dbReference type="EMBL" id="RHHN01000047">
    <property type="protein sequence ID" value="RNB53534.1"/>
    <property type="molecule type" value="Genomic_DNA"/>
</dbReference>
<evidence type="ECO:0000256" key="2">
    <source>
        <dbReference type="ARBA" id="ARBA00022478"/>
    </source>
</evidence>
<name>A0A3M8AQR1_9BACL</name>
<dbReference type="GO" id="GO:0000428">
    <property type="term" value="C:DNA-directed RNA polymerase complex"/>
    <property type="evidence" value="ECO:0007669"/>
    <property type="project" value="UniProtKB-KW"/>
</dbReference>
<keyword evidence="5 6" id="KW-0804">Transcription</keyword>
<evidence type="ECO:0000256" key="4">
    <source>
        <dbReference type="ARBA" id="ARBA00022695"/>
    </source>
</evidence>
<organism evidence="10 11">
    <name type="scientific">Brevibacillus agri</name>
    <dbReference type="NCBI Taxonomy" id="51101"/>
    <lineage>
        <taxon>Bacteria</taxon>
        <taxon>Bacillati</taxon>
        <taxon>Bacillota</taxon>
        <taxon>Bacilli</taxon>
        <taxon>Bacillales</taxon>
        <taxon>Paenibacillaceae</taxon>
        <taxon>Brevibacillus</taxon>
    </lineage>
</organism>
<dbReference type="GeneID" id="82809629"/>